<evidence type="ECO:0000256" key="3">
    <source>
        <dbReference type="ARBA" id="ARBA00023163"/>
    </source>
</evidence>
<comment type="caution">
    <text evidence="5">The sequence shown here is derived from an EMBL/GenBank/DDBJ whole genome shotgun (WGS) entry which is preliminary data.</text>
</comment>
<dbReference type="InterPro" id="IPR002577">
    <property type="entry name" value="HTH_HxlR"/>
</dbReference>
<keyword evidence="2" id="KW-0238">DNA-binding</keyword>
<dbReference type="PROSITE" id="PS51118">
    <property type="entry name" value="HTH_HXLR"/>
    <property type="match status" value="1"/>
</dbReference>
<dbReference type="InterPro" id="IPR036388">
    <property type="entry name" value="WH-like_DNA-bd_sf"/>
</dbReference>
<keyword evidence="1" id="KW-0805">Transcription regulation</keyword>
<accession>A0ABS3CUQ0</accession>
<dbReference type="InterPro" id="IPR036390">
    <property type="entry name" value="WH_DNA-bd_sf"/>
</dbReference>
<dbReference type="Gene3D" id="1.10.10.10">
    <property type="entry name" value="Winged helix-like DNA-binding domain superfamily/Winged helix DNA-binding domain"/>
    <property type="match status" value="1"/>
</dbReference>
<reference evidence="5 6" key="1">
    <citation type="submission" date="2021-03" db="EMBL/GenBank/DDBJ databases">
        <title>novel species isolated from a fishpond in China.</title>
        <authorList>
            <person name="Lu H."/>
            <person name="Cai Z."/>
        </authorList>
    </citation>
    <scope>NUCLEOTIDE SEQUENCE [LARGE SCALE GENOMIC DNA]</scope>
    <source>
        <strain evidence="5 6">Y57</strain>
    </source>
</reference>
<evidence type="ECO:0000313" key="5">
    <source>
        <dbReference type="EMBL" id="MBN7820820.1"/>
    </source>
</evidence>
<name>A0ABS3CUQ0_9ALTE</name>
<keyword evidence="6" id="KW-1185">Reference proteome</keyword>
<dbReference type="SUPFAM" id="SSF46785">
    <property type="entry name" value="Winged helix' DNA-binding domain"/>
    <property type="match status" value="1"/>
</dbReference>
<organism evidence="5 6">
    <name type="scientific">Bowmanella yangjiangensis</name>
    <dbReference type="NCBI Taxonomy" id="2811230"/>
    <lineage>
        <taxon>Bacteria</taxon>
        <taxon>Pseudomonadati</taxon>
        <taxon>Pseudomonadota</taxon>
        <taxon>Gammaproteobacteria</taxon>
        <taxon>Alteromonadales</taxon>
        <taxon>Alteromonadaceae</taxon>
        <taxon>Bowmanella</taxon>
    </lineage>
</organism>
<dbReference type="Pfam" id="PF01638">
    <property type="entry name" value="HxlR"/>
    <property type="match status" value="1"/>
</dbReference>
<dbReference type="PANTHER" id="PTHR33204:SF37">
    <property type="entry name" value="HTH-TYPE TRANSCRIPTIONAL REGULATOR YODB"/>
    <property type="match status" value="1"/>
</dbReference>
<keyword evidence="3" id="KW-0804">Transcription</keyword>
<gene>
    <name evidence="5" type="ORF">J0A65_13155</name>
</gene>
<evidence type="ECO:0000256" key="1">
    <source>
        <dbReference type="ARBA" id="ARBA00023015"/>
    </source>
</evidence>
<feature type="domain" description="HTH hxlR-type" evidence="4">
    <location>
        <begin position="1"/>
        <end position="93"/>
    </location>
</feature>
<evidence type="ECO:0000259" key="4">
    <source>
        <dbReference type="PROSITE" id="PS51118"/>
    </source>
</evidence>
<sequence length="93" mass="10769">MVESIVGCKWSLTVIRLIRQGINRPGAMQREVEGLTTKVLNERLVKLTRFGILHKQIYPESPPRVEYQFTEFGQHFLQIIDSIEKVQAELTSQ</sequence>
<dbReference type="RefSeq" id="WP_206594693.1">
    <property type="nucleotide sequence ID" value="NZ_JAFKCS010000012.1"/>
</dbReference>
<evidence type="ECO:0000313" key="6">
    <source>
        <dbReference type="Proteomes" id="UP000663992"/>
    </source>
</evidence>
<proteinExistence type="predicted"/>
<dbReference type="PANTHER" id="PTHR33204">
    <property type="entry name" value="TRANSCRIPTIONAL REGULATOR, MARR FAMILY"/>
    <property type="match status" value="1"/>
</dbReference>
<evidence type="ECO:0000256" key="2">
    <source>
        <dbReference type="ARBA" id="ARBA00023125"/>
    </source>
</evidence>
<protein>
    <submittedName>
        <fullName evidence="5">Helix-turn-helix transcriptional regulator</fullName>
    </submittedName>
</protein>
<dbReference type="Proteomes" id="UP000663992">
    <property type="component" value="Unassembled WGS sequence"/>
</dbReference>
<dbReference type="EMBL" id="JAFKCS010000012">
    <property type="protein sequence ID" value="MBN7820820.1"/>
    <property type="molecule type" value="Genomic_DNA"/>
</dbReference>